<evidence type="ECO:0000313" key="2">
    <source>
        <dbReference type="Proteomes" id="UP001178461"/>
    </source>
</evidence>
<keyword evidence="2" id="KW-1185">Reference proteome</keyword>
<name>A0AA35K1N3_9SAUR</name>
<proteinExistence type="predicted"/>
<reference evidence="1" key="1">
    <citation type="submission" date="2022-12" db="EMBL/GenBank/DDBJ databases">
        <authorList>
            <person name="Alioto T."/>
            <person name="Alioto T."/>
            <person name="Gomez Garrido J."/>
        </authorList>
    </citation>
    <scope>NUCLEOTIDE SEQUENCE</scope>
</reference>
<evidence type="ECO:0000313" key="1">
    <source>
        <dbReference type="EMBL" id="CAI5769860.1"/>
    </source>
</evidence>
<dbReference type="AlphaFoldDB" id="A0AA35K1N3"/>
<gene>
    <name evidence="1" type="ORF">PODLI_1B018551</name>
</gene>
<accession>A0AA35K1N3</accession>
<dbReference type="EMBL" id="OX395128">
    <property type="protein sequence ID" value="CAI5769860.1"/>
    <property type="molecule type" value="Genomic_DNA"/>
</dbReference>
<organism evidence="1 2">
    <name type="scientific">Podarcis lilfordi</name>
    <name type="common">Lilford's wall lizard</name>
    <dbReference type="NCBI Taxonomy" id="74358"/>
    <lineage>
        <taxon>Eukaryota</taxon>
        <taxon>Metazoa</taxon>
        <taxon>Chordata</taxon>
        <taxon>Craniata</taxon>
        <taxon>Vertebrata</taxon>
        <taxon>Euteleostomi</taxon>
        <taxon>Lepidosauria</taxon>
        <taxon>Squamata</taxon>
        <taxon>Bifurcata</taxon>
        <taxon>Unidentata</taxon>
        <taxon>Episquamata</taxon>
        <taxon>Laterata</taxon>
        <taxon>Lacertibaenia</taxon>
        <taxon>Lacertidae</taxon>
        <taxon>Podarcis</taxon>
    </lineage>
</organism>
<dbReference type="Proteomes" id="UP001178461">
    <property type="component" value="Chromosome 3"/>
</dbReference>
<protein>
    <submittedName>
        <fullName evidence="1">Uncharacterized protein</fullName>
    </submittedName>
</protein>
<sequence length="49" mass="5332">MAAVASAPVANASRCPELARAAERRLSEQCLLVFSKRPTKKQCMSLEDP</sequence>